<keyword evidence="1" id="KW-0472">Membrane</keyword>
<keyword evidence="1" id="KW-1133">Transmembrane helix</keyword>
<evidence type="ECO:0000256" key="2">
    <source>
        <dbReference type="SAM" id="SignalP"/>
    </source>
</evidence>
<name>A0ABW9IGC0_STRGJ</name>
<organism evidence="3 4">
    <name type="scientific">Streptomyces galilaeus</name>
    <dbReference type="NCBI Taxonomy" id="33899"/>
    <lineage>
        <taxon>Bacteria</taxon>
        <taxon>Bacillati</taxon>
        <taxon>Actinomycetota</taxon>
        <taxon>Actinomycetes</taxon>
        <taxon>Kitasatosporales</taxon>
        <taxon>Streptomycetaceae</taxon>
        <taxon>Streptomyces</taxon>
    </lineage>
</organism>
<keyword evidence="4" id="KW-1185">Reference proteome</keyword>
<feature type="chain" id="PRO_5047307445" description="Sortase" evidence="2">
    <location>
        <begin position="28"/>
        <end position="185"/>
    </location>
</feature>
<reference evidence="3 4" key="1">
    <citation type="submission" date="2024-12" db="EMBL/GenBank/DDBJ databases">
        <title>Forecasting of Potato common scab and diversities of Pathogenic streptomyces spp. in china.</title>
        <authorList>
            <person name="Handique U."/>
            <person name="Wu J."/>
        </authorList>
    </citation>
    <scope>NUCLEOTIDE SEQUENCE [LARGE SCALE GENOMIC DNA]</scope>
    <source>
        <strain evidence="3 4">ZRIMU1585</strain>
    </source>
</reference>
<proteinExistence type="predicted"/>
<comment type="caution">
    <text evidence="3">The sequence shown here is derived from an EMBL/GenBank/DDBJ whole genome shotgun (WGS) entry which is preliminary data.</text>
</comment>
<gene>
    <name evidence="3" type="ORF">ACKI1S_11140</name>
</gene>
<protein>
    <recommendedName>
        <fullName evidence="5">Sortase</fullName>
    </recommendedName>
</protein>
<evidence type="ECO:0000313" key="3">
    <source>
        <dbReference type="EMBL" id="MFM9646695.1"/>
    </source>
</evidence>
<keyword evidence="1" id="KW-0812">Transmembrane</keyword>
<feature type="transmembrane region" description="Helical" evidence="1">
    <location>
        <begin position="156"/>
        <end position="175"/>
    </location>
</feature>
<accession>A0ABW9IGC0</accession>
<dbReference type="RefSeq" id="WP_369278365.1">
    <property type="nucleotide sequence ID" value="NZ_JBJVMW010000014.1"/>
</dbReference>
<evidence type="ECO:0008006" key="5">
    <source>
        <dbReference type="Google" id="ProtNLM"/>
    </source>
</evidence>
<sequence>MGSWKVTLCAGVAAVAATLTPTAYGYAAEPAGGVSVTPSTPAPGDEVTLKVTGCSGKKATAASKAFVSDAHLVGSGGAGSGGSLSGETRIRTSIDPGSYDVTITCADFRVRGAVKVVAASAPPSTPASPVAPVRAGGGGAAPLAAVDDSRVEGPGVAHAVTGLLLAGAAAVAVALRRTRRRRGTD</sequence>
<feature type="signal peptide" evidence="2">
    <location>
        <begin position="1"/>
        <end position="27"/>
    </location>
</feature>
<dbReference type="EMBL" id="JBJVNE010000005">
    <property type="protein sequence ID" value="MFM9646695.1"/>
    <property type="molecule type" value="Genomic_DNA"/>
</dbReference>
<evidence type="ECO:0000313" key="4">
    <source>
        <dbReference type="Proteomes" id="UP001631993"/>
    </source>
</evidence>
<dbReference type="Proteomes" id="UP001631993">
    <property type="component" value="Unassembled WGS sequence"/>
</dbReference>
<keyword evidence="2" id="KW-0732">Signal</keyword>
<evidence type="ECO:0000256" key="1">
    <source>
        <dbReference type="SAM" id="Phobius"/>
    </source>
</evidence>